<dbReference type="Proteomes" id="UP000179540">
    <property type="component" value="Unassembled WGS sequence"/>
</dbReference>
<keyword evidence="3" id="KW-0233">DNA recombination</keyword>
<proteinExistence type="inferred from homology"/>
<organism evidence="5 6">
    <name type="scientific">Rothia kristinae</name>
    <dbReference type="NCBI Taxonomy" id="37923"/>
    <lineage>
        <taxon>Bacteria</taxon>
        <taxon>Bacillati</taxon>
        <taxon>Actinomycetota</taxon>
        <taxon>Actinomycetes</taxon>
        <taxon>Micrococcales</taxon>
        <taxon>Micrococcaceae</taxon>
        <taxon>Rothia</taxon>
    </lineage>
</organism>
<dbReference type="InterPro" id="IPR050090">
    <property type="entry name" value="Tyrosine_recombinase_XerCD"/>
</dbReference>
<name>A0A1S2N176_9MICC</name>
<comment type="similarity">
    <text evidence="1">Belongs to the 'phage' integrase family.</text>
</comment>
<dbReference type="InterPro" id="IPR013762">
    <property type="entry name" value="Integrase-like_cat_sf"/>
</dbReference>
<accession>A0A1S2N176</accession>
<dbReference type="InterPro" id="IPR010998">
    <property type="entry name" value="Integrase_recombinase_N"/>
</dbReference>
<feature type="domain" description="Tyr recombinase" evidence="4">
    <location>
        <begin position="164"/>
        <end position="355"/>
    </location>
</feature>
<dbReference type="EMBL" id="MODZ01000009">
    <property type="protein sequence ID" value="OIJ35432.1"/>
    <property type="molecule type" value="Genomic_DNA"/>
</dbReference>
<evidence type="ECO:0000256" key="1">
    <source>
        <dbReference type="ARBA" id="ARBA00008857"/>
    </source>
</evidence>
<evidence type="ECO:0000256" key="2">
    <source>
        <dbReference type="ARBA" id="ARBA00023125"/>
    </source>
</evidence>
<evidence type="ECO:0000313" key="5">
    <source>
        <dbReference type="EMBL" id="OIJ35432.1"/>
    </source>
</evidence>
<sequence>MANIQKRPNGKWRARYRDEGGKEHARHFDRKIEAQRWLDEVTASIVTGQYVDPRAGKITFSAWWRTWSERQVWTTGTRESADQAANSVTFGLVPMKALKPSHFQQWVKSMSGPSERRSTGLAASTIRTRWNYVHMAIQGAIQDRIIATDPSQGVSLPRVRRSEAAMTIPSAEQVRDALDHAPEQFRAFVALAAFAGLRLGEASGLQVGDVDFLRRTISVHRQVQGQTKATIEIVPPKYRSERTIAVPEALTDLLAWHVREIGVHGEERWLFASGSDRLNRNSAGNLWRATRKAADLPTEYTLHDLRHFYASALIAAGCDVVTVQRALGHQSATITLGVYSHLWPTAEDRTRSAAADLMAEVLGDSADSMRTGTP</sequence>
<dbReference type="AlphaFoldDB" id="A0A1S2N176"/>
<dbReference type="InterPro" id="IPR011010">
    <property type="entry name" value="DNA_brk_join_enz"/>
</dbReference>
<dbReference type="GO" id="GO:0006310">
    <property type="term" value="P:DNA recombination"/>
    <property type="evidence" value="ECO:0007669"/>
    <property type="project" value="UniProtKB-KW"/>
</dbReference>
<dbReference type="Gene3D" id="1.10.443.10">
    <property type="entry name" value="Intergrase catalytic core"/>
    <property type="match status" value="1"/>
</dbReference>
<evidence type="ECO:0000256" key="3">
    <source>
        <dbReference type="ARBA" id="ARBA00023172"/>
    </source>
</evidence>
<evidence type="ECO:0000313" key="6">
    <source>
        <dbReference type="Proteomes" id="UP000179540"/>
    </source>
</evidence>
<dbReference type="RefSeq" id="WP_075515173.1">
    <property type="nucleotide sequence ID" value="NZ_MODZ01000009.1"/>
</dbReference>
<dbReference type="Pfam" id="PF00589">
    <property type="entry name" value="Phage_integrase"/>
    <property type="match status" value="1"/>
</dbReference>
<dbReference type="InterPro" id="IPR058717">
    <property type="entry name" value="Phage_L5_Integrase_N"/>
</dbReference>
<dbReference type="Gene3D" id="1.10.150.130">
    <property type="match status" value="1"/>
</dbReference>
<keyword evidence="2" id="KW-0238">DNA-binding</keyword>
<evidence type="ECO:0000259" key="4">
    <source>
        <dbReference type="PROSITE" id="PS51898"/>
    </source>
</evidence>
<reference evidence="5 6" key="1">
    <citation type="submission" date="2016-10" db="EMBL/GenBank/DDBJ databases">
        <title>Draft genome sequence of strain LCT isolated from the Shenzhou X spacecraft of China.</title>
        <authorList>
            <person name="Huang B."/>
        </authorList>
    </citation>
    <scope>NUCLEOTIDE SEQUENCE [LARGE SCALE GENOMIC DNA]</scope>
    <source>
        <strain evidence="5 6">LCT-H5</strain>
    </source>
</reference>
<comment type="caution">
    <text evidence="5">The sequence shown here is derived from an EMBL/GenBank/DDBJ whole genome shotgun (WGS) entry which is preliminary data.</text>
</comment>
<dbReference type="OrthoDB" id="1822491at2"/>
<dbReference type="PANTHER" id="PTHR30349">
    <property type="entry name" value="PHAGE INTEGRASE-RELATED"/>
    <property type="match status" value="1"/>
</dbReference>
<dbReference type="SUPFAM" id="SSF56349">
    <property type="entry name" value="DNA breaking-rejoining enzymes"/>
    <property type="match status" value="1"/>
</dbReference>
<protein>
    <submittedName>
        <fullName evidence="5">Site-specific integrase</fullName>
    </submittedName>
</protein>
<dbReference type="PROSITE" id="PS51898">
    <property type="entry name" value="TYR_RECOMBINASE"/>
    <property type="match status" value="1"/>
</dbReference>
<dbReference type="Pfam" id="PF26003">
    <property type="entry name" value="Integrase_N_phage"/>
    <property type="match status" value="1"/>
</dbReference>
<dbReference type="PANTHER" id="PTHR30349:SF64">
    <property type="entry name" value="PROPHAGE INTEGRASE INTD-RELATED"/>
    <property type="match status" value="1"/>
</dbReference>
<gene>
    <name evidence="5" type="ORF">BK826_08045</name>
</gene>
<dbReference type="InterPro" id="IPR002104">
    <property type="entry name" value="Integrase_catalytic"/>
</dbReference>
<dbReference type="CDD" id="cd01189">
    <property type="entry name" value="INT_ICEBs1_C_like"/>
    <property type="match status" value="1"/>
</dbReference>
<dbReference type="GO" id="GO:0003677">
    <property type="term" value="F:DNA binding"/>
    <property type="evidence" value="ECO:0007669"/>
    <property type="project" value="UniProtKB-KW"/>
</dbReference>
<dbReference type="GO" id="GO:0015074">
    <property type="term" value="P:DNA integration"/>
    <property type="evidence" value="ECO:0007669"/>
    <property type="project" value="InterPro"/>
</dbReference>